<dbReference type="InterPro" id="IPR011050">
    <property type="entry name" value="Pectin_lyase_fold/virulence"/>
</dbReference>
<organism evidence="1 2">
    <name type="scientific">Hymenobacter koreensis</name>
    <dbReference type="NCBI Taxonomy" id="1084523"/>
    <lineage>
        <taxon>Bacteria</taxon>
        <taxon>Pseudomonadati</taxon>
        <taxon>Bacteroidota</taxon>
        <taxon>Cytophagia</taxon>
        <taxon>Cytophagales</taxon>
        <taxon>Hymenobacteraceae</taxon>
        <taxon>Hymenobacter</taxon>
    </lineage>
</organism>
<evidence type="ECO:0008006" key="3">
    <source>
        <dbReference type="Google" id="ProtNLM"/>
    </source>
</evidence>
<protein>
    <recommendedName>
        <fullName evidence="3">Right handed beta helix region</fullName>
    </recommendedName>
</protein>
<name>A0ABP8IYX2_9BACT</name>
<dbReference type="EMBL" id="BAABHA010000003">
    <property type="protein sequence ID" value="GAA4379595.1"/>
    <property type="molecule type" value="Genomic_DNA"/>
</dbReference>
<comment type="caution">
    <text evidence="1">The sequence shown here is derived from an EMBL/GenBank/DDBJ whole genome shotgun (WGS) entry which is preliminary data.</text>
</comment>
<accession>A0ABP8IYX2</accession>
<evidence type="ECO:0000313" key="1">
    <source>
        <dbReference type="EMBL" id="GAA4379595.1"/>
    </source>
</evidence>
<dbReference type="Proteomes" id="UP001500454">
    <property type="component" value="Unassembled WGS sequence"/>
</dbReference>
<reference evidence="2" key="1">
    <citation type="journal article" date="2019" name="Int. J. Syst. Evol. Microbiol.">
        <title>The Global Catalogue of Microorganisms (GCM) 10K type strain sequencing project: providing services to taxonomists for standard genome sequencing and annotation.</title>
        <authorList>
            <consortium name="The Broad Institute Genomics Platform"/>
            <consortium name="The Broad Institute Genome Sequencing Center for Infectious Disease"/>
            <person name="Wu L."/>
            <person name="Ma J."/>
        </authorList>
    </citation>
    <scope>NUCLEOTIDE SEQUENCE [LARGE SCALE GENOMIC DNA]</scope>
    <source>
        <strain evidence="2">JCM 17924</strain>
    </source>
</reference>
<gene>
    <name evidence="1" type="ORF">GCM10023186_17150</name>
</gene>
<proteinExistence type="predicted"/>
<dbReference type="InterPro" id="IPR012334">
    <property type="entry name" value="Pectin_lyas_fold"/>
</dbReference>
<dbReference type="RefSeq" id="WP_345223270.1">
    <property type="nucleotide sequence ID" value="NZ_BAABHA010000003.1"/>
</dbReference>
<keyword evidence="2" id="KW-1185">Reference proteome</keyword>
<dbReference type="SUPFAM" id="SSF51126">
    <property type="entry name" value="Pectin lyase-like"/>
    <property type="match status" value="1"/>
</dbReference>
<dbReference type="Gene3D" id="2.160.20.10">
    <property type="entry name" value="Single-stranded right-handed beta-helix, Pectin lyase-like"/>
    <property type="match status" value="1"/>
</dbReference>
<evidence type="ECO:0000313" key="2">
    <source>
        <dbReference type="Proteomes" id="UP001500454"/>
    </source>
</evidence>
<sequence>MRSTYHLLAATLLLAACGKNTPEPTPSAALEAGTRTEAATVSVSTATQLQNALNTATAGTIISLADGTYTGQFSIPAGRHGTSSSRIIVTGTRLAILQTNSRSSGKAALNLLGNNYWEFRGFSVTNSKKGIMTDNSNNNVFDRLSIRDMGDEGIHFRTNSKYNVLKYSEIKNMGTVTAGYGEGAYIGSAKSNWSTYMGSSTTPDRSDYNRIENNTFGPDVRAEHIDVKEGTTGGTVSGNTFNGAGMSGANYADSWMDVKGNGYTISGNNGNTARLDGFQTHVALTGWGRDNKFSGNTCNVGASGYGFNIQQTSGSANGNIVYANNSVTNAGSGFANITVTP</sequence>
<dbReference type="PROSITE" id="PS51257">
    <property type="entry name" value="PROKAR_LIPOPROTEIN"/>
    <property type="match status" value="1"/>
</dbReference>